<evidence type="ECO:0000313" key="5">
    <source>
        <dbReference type="Proteomes" id="UP001152795"/>
    </source>
</evidence>
<dbReference type="GO" id="GO:0000785">
    <property type="term" value="C:chromatin"/>
    <property type="evidence" value="ECO:0007669"/>
    <property type="project" value="TreeGrafter"/>
</dbReference>
<comment type="similarity">
    <text evidence="1">Belongs to the DCC1 family.</text>
</comment>
<comment type="caution">
    <text evidence="4">The sequence shown here is derived from an EMBL/GenBank/DDBJ whole genome shotgun (WGS) entry which is preliminary data.</text>
</comment>
<evidence type="ECO:0000256" key="3">
    <source>
        <dbReference type="ARBA" id="ARBA00022705"/>
    </source>
</evidence>
<reference evidence="4" key="1">
    <citation type="submission" date="2020-04" db="EMBL/GenBank/DDBJ databases">
        <authorList>
            <person name="Alioto T."/>
            <person name="Alioto T."/>
            <person name="Gomez Garrido J."/>
        </authorList>
    </citation>
    <scope>NUCLEOTIDE SEQUENCE</scope>
    <source>
        <strain evidence="4">A484AB</strain>
    </source>
</reference>
<dbReference type="OrthoDB" id="5199543at2759"/>
<dbReference type="PANTHER" id="PTHR13395">
    <property type="entry name" value="SISTER CHROMATID COHESION PROTEIN DCC1-RELATED"/>
    <property type="match status" value="1"/>
</dbReference>
<evidence type="ECO:0000256" key="1">
    <source>
        <dbReference type="ARBA" id="ARBA00007017"/>
    </source>
</evidence>
<dbReference type="Proteomes" id="UP001152795">
    <property type="component" value="Unassembled WGS sequence"/>
</dbReference>
<dbReference type="InterPro" id="IPR019128">
    <property type="entry name" value="Dcc1"/>
</dbReference>
<evidence type="ECO:0000313" key="4">
    <source>
        <dbReference type="EMBL" id="CAB4032441.1"/>
    </source>
</evidence>
<dbReference type="PANTHER" id="PTHR13395:SF6">
    <property type="entry name" value="SISTER CHROMATID COHESION PROTEIN DCC1"/>
    <property type="match status" value="1"/>
</dbReference>
<dbReference type="GO" id="GO:0000775">
    <property type="term" value="C:chromosome, centromeric region"/>
    <property type="evidence" value="ECO:0007669"/>
    <property type="project" value="TreeGrafter"/>
</dbReference>
<dbReference type="AlphaFoldDB" id="A0A7D9LGL5"/>
<feature type="non-terminal residue" evidence="4">
    <location>
        <position position="1"/>
    </location>
</feature>
<dbReference type="EMBL" id="CACRXK020018404">
    <property type="protein sequence ID" value="CAB4032441.1"/>
    <property type="molecule type" value="Genomic_DNA"/>
</dbReference>
<dbReference type="GO" id="GO:0034088">
    <property type="term" value="P:maintenance of mitotic sister chromatid cohesion"/>
    <property type="evidence" value="ECO:0007669"/>
    <property type="project" value="TreeGrafter"/>
</dbReference>
<dbReference type="Pfam" id="PF09724">
    <property type="entry name" value="Dcc1"/>
    <property type="match status" value="1"/>
</dbReference>
<name>A0A7D9LGL5_PARCT</name>
<protein>
    <recommendedName>
        <fullName evidence="2">Sister chromatid cohesion protein DCC1</fullName>
    </recommendedName>
</protein>
<accession>A0A7D9LGL5</accession>
<dbReference type="GO" id="GO:0006260">
    <property type="term" value="P:DNA replication"/>
    <property type="evidence" value="ECO:0007669"/>
    <property type="project" value="UniProtKB-KW"/>
</dbReference>
<keyword evidence="3" id="KW-0235">DNA replication</keyword>
<organism evidence="4 5">
    <name type="scientific">Paramuricea clavata</name>
    <name type="common">Red gorgonian</name>
    <name type="synonym">Violescent sea-whip</name>
    <dbReference type="NCBI Taxonomy" id="317549"/>
    <lineage>
        <taxon>Eukaryota</taxon>
        <taxon>Metazoa</taxon>
        <taxon>Cnidaria</taxon>
        <taxon>Anthozoa</taxon>
        <taxon>Octocorallia</taxon>
        <taxon>Malacalcyonacea</taxon>
        <taxon>Plexauridae</taxon>
        <taxon>Paramuricea</taxon>
    </lineage>
</organism>
<evidence type="ECO:0000256" key="2">
    <source>
        <dbReference type="ARBA" id="ARBA00017682"/>
    </source>
</evidence>
<sequence>MAARTLEQVTESANAAGVSTETGIVQVLRFSDNLMSEEYKLLELPSGVLDSFQNKESVVIRGELQDDAVLCTEKETFDLKLADTSNTMLLAPNTLLPEMPEFKSSESIRESEICGCVSVYYELRQRLPKLQKLRKLLEETAYRGETFEKQIKDGFARYTLEDLRERVQASEKELREGLKKLEALEMNGYWRILETEYCEKVVVAILNLMEENSWSYDRVPMKETCDVLEELEPRFVISHCLQCYGEAVSMETEQDNGETYYKLSEAKVCVFFAEFLLRPAGR</sequence>
<proteinExistence type="inferred from homology"/>
<dbReference type="GO" id="GO:0031390">
    <property type="term" value="C:Ctf18 RFC-like complex"/>
    <property type="evidence" value="ECO:0007669"/>
    <property type="project" value="InterPro"/>
</dbReference>
<keyword evidence="5" id="KW-1185">Reference proteome</keyword>
<gene>
    <name evidence="4" type="ORF">PACLA_8A034840</name>
</gene>